<proteinExistence type="predicted"/>
<feature type="compositionally biased region" description="Acidic residues" evidence="5">
    <location>
        <begin position="19"/>
        <end position="28"/>
    </location>
</feature>
<evidence type="ECO:0000256" key="3">
    <source>
        <dbReference type="ARBA" id="ARBA00023155"/>
    </source>
</evidence>
<dbReference type="EMBL" id="NCKV01010930">
    <property type="protein sequence ID" value="RWS21772.1"/>
    <property type="molecule type" value="Genomic_DNA"/>
</dbReference>
<dbReference type="PANTHER" id="PTHR11636:SF76">
    <property type="entry name" value="PROTEIN NUBBIN"/>
    <property type="match status" value="1"/>
</dbReference>
<dbReference type="PROSITE" id="PS00465">
    <property type="entry name" value="POU_2"/>
    <property type="match status" value="1"/>
</dbReference>
<keyword evidence="4" id="KW-0539">Nucleus</keyword>
<dbReference type="PROSITE" id="PS00035">
    <property type="entry name" value="POU_1"/>
    <property type="match status" value="1"/>
</dbReference>
<evidence type="ECO:0000259" key="6">
    <source>
        <dbReference type="PROSITE" id="PS51179"/>
    </source>
</evidence>
<dbReference type="InterPro" id="IPR013847">
    <property type="entry name" value="POU"/>
</dbReference>
<evidence type="ECO:0000256" key="2">
    <source>
        <dbReference type="ARBA" id="ARBA00023125"/>
    </source>
</evidence>
<dbReference type="GO" id="GO:0000981">
    <property type="term" value="F:DNA-binding transcription factor activity, RNA polymerase II-specific"/>
    <property type="evidence" value="ECO:0007669"/>
    <property type="project" value="TreeGrafter"/>
</dbReference>
<dbReference type="PROSITE" id="PS51179">
    <property type="entry name" value="POU_3"/>
    <property type="match status" value="1"/>
</dbReference>
<dbReference type="GO" id="GO:0005634">
    <property type="term" value="C:nucleus"/>
    <property type="evidence" value="ECO:0007669"/>
    <property type="project" value="UniProtKB-SubCell"/>
</dbReference>
<feature type="domain" description="POU-specific" evidence="6">
    <location>
        <begin position="294"/>
        <end position="352"/>
    </location>
</feature>
<feature type="compositionally biased region" description="Polar residues" evidence="5">
    <location>
        <begin position="261"/>
        <end position="279"/>
    </location>
</feature>
<dbReference type="STRING" id="299467.A0A443S2L3"/>
<accession>A0A443S2L3</accession>
<dbReference type="AlphaFoldDB" id="A0A443S2L3"/>
<dbReference type="VEuPathDB" id="VectorBase:LDEU010268"/>
<protein>
    <submittedName>
        <fullName evidence="7">POU domain: class 2: transcription factor 1-like isoform X5</fullName>
    </submittedName>
</protein>
<dbReference type="InterPro" id="IPR050255">
    <property type="entry name" value="POU_domain_TF"/>
</dbReference>
<gene>
    <name evidence="7" type="ORF">B4U80_14105</name>
</gene>
<dbReference type="Pfam" id="PF00157">
    <property type="entry name" value="Pou"/>
    <property type="match status" value="1"/>
</dbReference>
<comment type="caution">
    <text evidence="7">The sequence shown here is derived from an EMBL/GenBank/DDBJ whole genome shotgun (WGS) entry which is preliminary data.</text>
</comment>
<dbReference type="SMART" id="SM00352">
    <property type="entry name" value="POU"/>
    <property type="match status" value="1"/>
</dbReference>
<dbReference type="GO" id="GO:0000978">
    <property type="term" value="F:RNA polymerase II cis-regulatory region sequence-specific DNA binding"/>
    <property type="evidence" value="ECO:0007669"/>
    <property type="project" value="TreeGrafter"/>
</dbReference>
<comment type="subcellular location">
    <subcellularLocation>
        <location evidence="1">Nucleus</location>
    </subcellularLocation>
</comment>
<feature type="compositionally biased region" description="Low complexity" evidence="5">
    <location>
        <begin position="213"/>
        <end position="233"/>
    </location>
</feature>
<dbReference type="SUPFAM" id="SSF47413">
    <property type="entry name" value="lambda repressor-like DNA-binding domains"/>
    <property type="match status" value="1"/>
</dbReference>
<evidence type="ECO:0000256" key="1">
    <source>
        <dbReference type="ARBA" id="ARBA00004123"/>
    </source>
</evidence>
<evidence type="ECO:0000313" key="7">
    <source>
        <dbReference type="EMBL" id="RWS21772.1"/>
    </source>
</evidence>
<dbReference type="Gene3D" id="1.10.260.40">
    <property type="entry name" value="lambda repressor-like DNA-binding domains"/>
    <property type="match status" value="1"/>
</dbReference>
<evidence type="ECO:0000256" key="5">
    <source>
        <dbReference type="SAM" id="MobiDB-lite"/>
    </source>
</evidence>
<sequence>MNGDTNNDTTFSSSNSESGDLDLDDGDSMDSNKALNLVLDDESTDVPITNPNHSLRERFMRTSISSGSQQSLPATSKPLSQIKQENNELLNNSNANPLSLQTQLTTNSDNELNPNTLATTAAALAAVATAGGNLPINQLAQLMAAAGAAQVQGQQQMLLQATLAQQLQQASKGMLQQSLLQQSLQNLTGQGLSLPQVAAAAQQLQQLLSGSQQQTQASQQQPQSQPSLVSPSAKTKTQVSHLLHPDQHTTGLTRNEHQTHTENGQNKHSLTANNGTSPFVPSFNGRNRNDTPPDEMTDLEELEQFAKTFKQRRIKLGFTQGDVGLAMGKLYGNDFSQTTISRFEALNLSFKN</sequence>
<dbReference type="OrthoDB" id="6358449at2759"/>
<keyword evidence="2" id="KW-0238">DNA-binding</keyword>
<feature type="region of interest" description="Disordered" evidence="5">
    <location>
        <begin position="213"/>
        <end position="293"/>
    </location>
</feature>
<keyword evidence="3" id="KW-0371">Homeobox</keyword>
<reference evidence="7 8" key="1">
    <citation type="journal article" date="2018" name="Gigascience">
        <title>Genomes of trombidid mites reveal novel predicted allergens and laterally-transferred genes associated with secondary metabolism.</title>
        <authorList>
            <person name="Dong X."/>
            <person name="Chaisiri K."/>
            <person name="Xia D."/>
            <person name="Armstrong S.D."/>
            <person name="Fang Y."/>
            <person name="Donnelly M.J."/>
            <person name="Kadowaki T."/>
            <person name="McGarry J.W."/>
            <person name="Darby A.C."/>
            <person name="Makepeace B.L."/>
        </authorList>
    </citation>
    <scope>NUCLEOTIDE SEQUENCE [LARGE SCALE GENOMIC DNA]</scope>
    <source>
        <strain evidence="7">UoL-UT</strain>
    </source>
</reference>
<dbReference type="PRINTS" id="PR00028">
    <property type="entry name" value="POUDOMAIN"/>
</dbReference>
<keyword evidence="8" id="KW-1185">Reference proteome</keyword>
<evidence type="ECO:0000313" key="8">
    <source>
        <dbReference type="Proteomes" id="UP000288716"/>
    </source>
</evidence>
<organism evidence="7 8">
    <name type="scientific">Leptotrombidium deliense</name>
    <dbReference type="NCBI Taxonomy" id="299467"/>
    <lineage>
        <taxon>Eukaryota</taxon>
        <taxon>Metazoa</taxon>
        <taxon>Ecdysozoa</taxon>
        <taxon>Arthropoda</taxon>
        <taxon>Chelicerata</taxon>
        <taxon>Arachnida</taxon>
        <taxon>Acari</taxon>
        <taxon>Acariformes</taxon>
        <taxon>Trombidiformes</taxon>
        <taxon>Prostigmata</taxon>
        <taxon>Anystina</taxon>
        <taxon>Parasitengona</taxon>
        <taxon>Trombiculoidea</taxon>
        <taxon>Trombiculidae</taxon>
        <taxon>Leptotrombidium</taxon>
    </lineage>
</organism>
<feature type="compositionally biased region" description="Low complexity" evidence="5">
    <location>
        <begin position="1"/>
        <end position="18"/>
    </location>
</feature>
<feature type="non-terminal residue" evidence="7">
    <location>
        <position position="352"/>
    </location>
</feature>
<evidence type="ECO:0000256" key="4">
    <source>
        <dbReference type="ARBA" id="ARBA00023242"/>
    </source>
</evidence>
<feature type="region of interest" description="Disordered" evidence="5">
    <location>
        <begin position="1"/>
        <end position="56"/>
    </location>
</feature>
<dbReference type="PANTHER" id="PTHR11636">
    <property type="entry name" value="POU DOMAIN"/>
    <property type="match status" value="1"/>
</dbReference>
<dbReference type="Proteomes" id="UP000288716">
    <property type="component" value="Unassembled WGS sequence"/>
</dbReference>
<name>A0A443S2L3_9ACAR</name>
<dbReference type="InterPro" id="IPR010982">
    <property type="entry name" value="Lambda_DNA-bd_dom_sf"/>
</dbReference>
<dbReference type="InterPro" id="IPR000327">
    <property type="entry name" value="POU_dom"/>
</dbReference>